<reference evidence="1 2" key="1">
    <citation type="journal article" date="2023" name="bioRxiv">
        <title>Conserved and derived expression patterns and positive selection on dental genes reveal complex evolutionary context of ever-growing rodent molars.</title>
        <authorList>
            <person name="Calamari Z.T."/>
            <person name="Song A."/>
            <person name="Cohen E."/>
            <person name="Akter M."/>
            <person name="Roy R.D."/>
            <person name="Hallikas O."/>
            <person name="Christensen M.M."/>
            <person name="Li P."/>
            <person name="Marangoni P."/>
            <person name="Jernvall J."/>
            <person name="Klein O.D."/>
        </authorList>
    </citation>
    <scope>NUCLEOTIDE SEQUENCE [LARGE SCALE GENOMIC DNA]</scope>
    <source>
        <strain evidence="1">V071</strain>
    </source>
</reference>
<feature type="non-terminal residue" evidence="1">
    <location>
        <position position="110"/>
    </location>
</feature>
<dbReference type="Proteomes" id="UP001488838">
    <property type="component" value="Unassembled WGS sequence"/>
</dbReference>
<name>A0AAW0JT46_MYOGA</name>
<dbReference type="EMBL" id="JBBHLL010000021">
    <property type="protein sequence ID" value="KAK7829436.1"/>
    <property type="molecule type" value="Genomic_DNA"/>
</dbReference>
<accession>A0AAW0JT46</accession>
<dbReference type="AlphaFoldDB" id="A0AAW0JT46"/>
<gene>
    <name evidence="1" type="ORF">U0070_007210</name>
</gene>
<organism evidence="1 2">
    <name type="scientific">Myodes glareolus</name>
    <name type="common">Bank vole</name>
    <name type="synonym">Clethrionomys glareolus</name>
    <dbReference type="NCBI Taxonomy" id="447135"/>
    <lineage>
        <taxon>Eukaryota</taxon>
        <taxon>Metazoa</taxon>
        <taxon>Chordata</taxon>
        <taxon>Craniata</taxon>
        <taxon>Vertebrata</taxon>
        <taxon>Euteleostomi</taxon>
        <taxon>Mammalia</taxon>
        <taxon>Eutheria</taxon>
        <taxon>Euarchontoglires</taxon>
        <taxon>Glires</taxon>
        <taxon>Rodentia</taxon>
        <taxon>Myomorpha</taxon>
        <taxon>Muroidea</taxon>
        <taxon>Cricetidae</taxon>
        <taxon>Arvicolinae</taxon>
        <taxon>Myodes</taxon>
    </lineage>
</organism>
<feature type="non-terminal residue" evidence="1">
    <location>
        <position position="1"/>
    </location>
</feature>
<protein>
    <submittedName>
        <fullName evidence="1">Uncharacterized protein</fullName>
    </submittedName>
</protein>
<evidence type="ECO:0000313" key="1">
    <source>
        <dbReference type="EMBL" id="KAK7829436.1"/>
    </source>
</evidence>
<proteinExistence type="predicted"/>
<sequence>CVRISVALNDACLRLKLRTIICTCVRKQWRAKLAETHKTYFHCLDFNIAPSSMSLVRGEINELESYPLSFRVWLMAGGAGCGNYVTEHVCASRENLTSVIAMNRKDTDVG</sequence>
<keyword evidence="2" id="KW-1185">Reference proteome</keyword>
<comment type="caution">
    <text evidence="1">The sequence shown here is derived from an EMBL/GenBank/DDBJ whole genome shotgun (WGS) entry which is preliminary data.</text>
</comment>
<evidence type="ECO:0000313" key="2">
    <source>
        <dbReference type="Proteomes" id="UP001488838"/>
    </source>
</evidence>